<evidence type="ECO:0000256" key="6">
    <source>
        <dbReference type="ARBA" id="ARBA00023136"/>
    </source>
</evidence>
<feature type="transmembrane region" description="Helical" evidence="8">
    <location>
        <begin position="151"/>
        <end position="170"/>
    </location>
</feature>
<gene>
    <name evidence="10" type="ORF">ET996_07065</name>
</gene>
<feature type="transmembrane region" description="Helical" evidence="8">
    <location>
        <begin position="34"/>
        <end position="51"/>
    </location>
</feature>
<dbReference type="OrthoDB" id="9791874at2"/>
<evidence type="ECO:0000256" key="3">
    <source>
        <dbReference type="ARBA" id="ARBA00022475"/>
    </source>
</evidence>
<evidence type="ECO:0000256" key="1">
    <source>
        <dbReference type="ARBA" id="ARBA00004651"/>
    </source>
</evidence>
<keyword evidence="11" id="KW-1185">Reference proteome</keyword>
<feature type="compositionally biased region" description="Basic and acidic residues" evidence="7">
    <location>
        <begin position="232"/>
        <end position="242"/>
    </location>
</feature>
<keyword evidence="5 8" id="KW-1133">Transmembrane helix</keyword>
<keyword evidence="3" id="KW-1003">Cell membrane</keyword>
<feature type="domain" description="Glycine transporter" evidence="9">
    <location>
        <begin position="9"/>
        <end position="83"/>
    </location>
</feature>
<evidence type="ECO:0000256" key="4">
    <source>
        <dbReference type="ARBA" id="ARBA00022692"/>
    </source>
</evidence>
<feature type="transmembrane region" description="Helical" evidence="8">
    <location>
        <begin position="89"/>
        <end position="109"/>
    </location>
</feature>
<feature type="compositionally biased region" description="Low complexity" evidence="7">
    <location>
        <begin position="205"/>
        <end position="214"/>
    </location>
</feature>
<feature type="domain" description="Glycine transporter" evidence="9">
    <location>
        <begin position="95"/>
        <end position="166"/>
    </location>
</feature>
<dbReference type="AlphaFoldDB" id="A0A4Q9KKL1"/>
<dbReference type="EMBL" id="SDMR01000007">
    <property type="protein sequence ID" value="TBT95026.1"/>
    <property type="molecule type" value="Genomic_DNA"/>
</dbReference>
<dbReference type="Pfam" id="PF03458">
    <property type="entry name" value="Gly_transporter"/>
    <property type="match status" value="2"/>
</dbReference>
<protein>
    <submittedName>
        <fullName evidence="10">Trimeric intracellular cation channel family protein</fullName>
    </submittedName>
</protein>
<feature type="transmembrane region" description="Helical" evidence="8">
    <location>
        <begin position="63"/>
        <end position="82"/>
    </location>
</feature>
<sequence>MTITEAIRVIDLLGTFAFAANGAYAAVRAAKVDIVGLIVLGSVTAVGGGIIRDVLLDVQPVALATWIYPTVALVGSLVPIVLRRPRRLLGRTIGMLDTIGLSLFCVVGAQKALEHGLGPVPAIWLGVVTCIGGGILRDVMTKRVPAVLKEGFYAVPAAAGAAVVAVAPLLGTGAGVAMATGAATCFLLRMIGVTLKVNLPATHQSPAPAASESPTSERAIEPPSPGAPDVEAETKSHRADQT</sequence>
<keyword evidence="6 8" id="KW-0472">Membrane</keyword>
<evidence type="ECO:0000256" key="5">
    <source>
        <dbReference type="ARBA" id="ARBA00022989"/>
    </source>
</evidence>
<evidence type="ECO:0000256" key="7">
    <source>
        <dbReference type="SAM" id="MobiDB-lite"/>
    </source>
</evidence>
<feature type="region of interest" description="Disordered" evidence="7">
    <location>
        <begin position="203"/>
        <end position="242"/>
    </location>
</feature>
<comment type="similarity">
    <text evidence="2">Belongs to the UPF0126 family.</text>
</comment>
<evidence type="ECO:0000259" key="9">
    <source>
        <dbReference type="Pfam" id="PF03458"/>
    </source>
</evidence>
<dbReference type="RefSeq" id="WP_131171863.1">
    <property type="nucleotide sequence ID" value="NZ_FXTL01000006.1"/>
</dbReference>
<comment type="caution">
    <text evidence="10">The sequence shown here is derived from an EMBL/GenBank/DDBJ whole genome shotgun (WGS) entry which is preliminary data.</text>
</comment>
<proteinExistence type="inferred from homology"/>
<dbReference type="GO" id="GO:0005886">
    <property type="term" value="C:plasma membrane"/>
    <property type="evidence" value="ECO:0007669"/>
    <property type="project" value="UniProtKB-SubCell"/>
</dbReference>
<feature type="transmembrane region" description="Helical" evidence="8">
    <location>
        <begin position="121"/>
        <end position="139"/>
    </location>
</feature>
<dbReference type="PANTHER" id="PTHR30506:SF3">
    <property type="entry name" value="UPF0126 INNER MEMBRANE PROTEIN YADS-RELATED"/>
    <property type="match status" value="1"/>
</dbReference>
<dbReference type="PANTHER" id="PTHR30506">
    <property type="entry name" value="INNER MEMBRANE PROTEIN"/>
    <property type="match status" value="1"/>
</dbReference>
<dbReference type="Proteomes" id="UP000291933">
    <property type="component" value="Unassembled WGS sequence"/>
</dbReference>
<keyword evidence="4 8" id="KW-0812">Transmembrane</keyword>
<evidence type="ECO:0000256" key="2">
    <source>
        <dbReference type="ARBA" id="ARBA00008193"/>
    </source>
</evidence>
<accession>A0A4Q9KKL1</accession>
<reference evidence="10 11" key="1">
    <citation type="submission" date="2019-01" db="EMBL/GenBank/DDBJ databases">
        <title>Lactibacter flavus gen. nov., sp. nov., a novel bacterium of the family Propionibacteriaceae isolated from raw milk and dairy products.</title>
        <authorList>
            <person name="Huptas C."/>
            <person name="Wenning M."/>
            <person name="Breitenwieser F."/>
            <person name="Doll E."/>
            <person name="Von Neubeck M."/>
            <person name="Busse H.-J."/>
            <person name="Scherer S."/>
        </authorList>
    </citation>
    <scope>NUCLEOTIDE SEQUENCE [LARGE SCALE GENOMIC DNA]</scope>
    <source>
        <strain evidence="10 11">DSM 22130</strain>
    </source>
</reference>
<name>A0A4Q9KKL1_PROTD</name>
<dbReference type="InterPro" id="IPR005115">
    <property type="entry name" value="Gly_transporter"/>
</dbReference>
<comment type="subcellular location">
    <subcellularLocation>
        <location evidence="1">Cell membrane</location>
        <topology evidence="1">Multi-pass membrane protein</topology>
    </subcellularLocation>
</comment>
<evidence type="ECO:0000313" key="11">
    <source>
        <dbReference type="Proteomes" id="UP000291933"/>
    </source>
</evidence>
<organism evidence="10 11">
    <name type="scientific">Propioniciclava tarda</name>
    <dbReference type="NCBI Taxonomy" id="433330"/>
    <lineage>
        <taxon>Bacteria</taxon>
        <taxon>Bacillati</taxon>
        <taxon>Actinomycetota</taxon>
        <taxon>Actinomycetes</taxon>
        <taxon>Propionibacteriales</taxon>
        <taxon>Propionibacteriaceae</taxon>
        <taxon>Propioniciclava</taxon>
    </lineage>
</organism>
<evidence type="ECO:0000313" key="10">
    <source>
        <dbReference type="EMBL" id="TBT95026.1"/>
    </source>
</evidence>
<evidence type="ECO:0000256" key="8">
    <source>
        <dbReference type="SAM" id="Phobius"/>
    </source>
</evidence>